<reference evidence="4" key="2">
    <citation type="submission" date="2019-01" db="EMBL/GenBank/DDBJ databases">
        <authorList>
            <person name="Graves T."/>
            <person name="Eichler E.E."/>
            <person name="Wilson R.K."/>
        </authorList>
    </citation>
    <scope>NUCLEOTIDE SEQUENCE [LARGE SCALE GENOMIC DNA]</scope>
    <source>
        <strain evidence="4">17573</strain>
    </source>
</reference>
<reference evidence="4" key="3">
    <citation type="submission" date="2025-08" db="UniProtKB">
        <authorList>
            <consortium name="Ensembl"/>
        </authorList>
    </citation>
    <scope>IDENTIFICATION</scope>
    <source>
        <strain evidence="4">17573</strain>
    </source>
</reference>
<evidence type="ECO:0000259" key="3">
    <source>
        <dbReference type="Pfam" id="PF07693"/>
    </source>
</evidence>
<accession>F6U770</accession>
<protein>
    <submittedName>
        <fullName evidence="4">NTPase KAP family P-loop domain containing 1</fullName>
    </submittedName>
</protein>
<reference evidence="5" key="1">
    <citation type="journal article" date="2007" name="Science">
        <title>Evolutionary and biomedical insights from the rhesus macaque genome.</title>
        <authorList>
            <person name="Gibbs R.A."/>
            <person name="Rogers J."/>
            <person name="Katze M.G."/>
            <person name="Bumgarner R."/>
            <person name="Weinstock G.M."/>
            <person name="Mardis E.R."/>
            <person name="Remington K.A."/>
            <person name="Strausberg R.L."/>
            <person name="Venter J.C."/>
            <person name="Wilson R.K."/>
            <person name="Batzer M.A."/>
            <person name="Bustamante C.D."/>
            <person name="Eichler E.E."/>
            <person name="Hahn M.W."/>
            <person name="Hardison R.C."/>
            <person name="Makova K.D."/>
            <person name="Miller W."/>
            <person name="Milosavljevic A."/>
            <person name="Palermo R.E."/>
            <person name="Siepel A."/>
            <person name="Sikela J.M."/>
            <person name="Attaway T."/>
            <person name="Bell S."/>
            <person name="Bernard K.E."/>
            <person name="Buhay C.J."/>
            <person name="Chandrabose M.N."/>
            <person name="Dao M."/>
            <person name="Davis C."/>
            <person name="Delehaunty K.D."/>
            <person name="Ding Y."/>
            <person name="Dinh H.H."/>
            <person name="Dugan-Rocha S."/>
            <person name="Fulton L.A."/>
            <person name="Gabisi R.A."/>
            <person name="Garner T.T."/>
            <person name="Godfrey J."/>
            <person name="Hawes A.C."/>
            <person name="Hernandez J."/>
            <person name="Hines S."/>
            <person name="Holder M."/>
            <person name="Hume J."/>
            <person name="Jhangiani S.N."/>
            <person name="Joshi V."/>
            <person name="Khan Z.M."/>
            <person name="Kirkness E.F."/>
            <person name="Cree A."/>
            <person name="Fowler R.G."/>
            <person name="Lee S."/>
            <person name="Lewis L.R."/>
            <person name="Li Z."/>
            <person name="Liu Y.-S."/>
            <person name="Moore S.M."/>
            <person name="Muzny D."/>
            <person name="Nazareth L.V."/>
            <person name="Ngo D.N."/>
            <person name="Okwuonu G.O."/>
            <person name="Pai G."/>
            <person name="Parker D."/>
            <person name="Paul H.A."/>
            <person name="Pfannkoch C."/>
            <person name="Pohl C.S."/>
            <person name="Rogers Y.-H.C."/>
            <person name="Ruiz S.J."/>
            <person name="Sabo A."/>
            <person name="Santibanez J."/>
            <person name="Schneider B.W."/>
            <person name="Smith S.M."/>
            <person name="Sodergren E."/>
            <person name="Svatek A.F."/>
            <person name="Utterback T.R."/>
            <person name="Vattathil S."/>
            <person name="Warren W."/>
            <person name="White C.S."/>
            <person name="Chinwalla A.T."/>
            <person name="Feng Y."/>
            <person name="Halpern A.L."/>
            <person name="Hillier L.W."/>
            <person name="Huang X."/>
            <person name="Minx P."/>
            <person name="Nelson J.O."/>
            <person name="Pepin K.H."/>
            <person name="Qin X."/>
            <person name="Sutton G.G."/>
            <person name="Venter E."/>
            <person name="Walenz B.P."/>
            <person name="Wallis J.W."/>
            <person name="Worley K.C."/>
            <person name="Yang S.-P."/>
            <person name="Jones S.M."/>
            <person name="Marra M.A."/>
            <person name="Rocchi M."/>
            <person name="Schein J.E."/>
            <person name="Baertsch R."/>
            <person name="Clarke L."/>
            <person name="Csuros M."/>
            <person name="Glasscock J."/>
            <person name="Harris R.A."/>
            <person name="Havlak P."/>
            <person name="Jackson A.R."/>
            <person name="Jiang H."/>
            <person name="Liu Y."/>
            <person name="Messina D.N."/>
            <person name="Shen Y."/>
            <person name="Song H.X.-Z."/>
            <person name="Wylie T."/>
            <person name="Zhang L."/>
            <person name="Birney E."/>
            <person name="Han K."/>
            <person name="Konkel M.K."/>
            <person name="Lee J."/>
            <person name="Smit A.F.A."/>
            <person name="Ullmer B."/>
            <person name="Wang H."/>
            <person name="Xing J."/>
            <person name="Burhans R."/>
            <person name="Cheng Z."/>
            <person name="Karro J.E."/>
            <person name="Ma J."/>
            <person name="Raney B."/>
            <person name="She X."/>
            <person name="Cox M.J."/>
            <person name="Demuth J.P."/>
            <person name="Dumas L.J."/>
            <person name="Han S.-G."/>
            <person name="Hopkins J."/>
            <person name="Karimpour-Fard A."/>
            <person name="Kim Y.H."/>
            <person name="Pollack J.R."/>
            <person name="Vinar T."/>
            <person name="Addo-Quaye C."/>
            <person name="Degenhardt J."/>
            <person name="Denby A."/>
            <person name="Hubisz M.J."/>
            <person name="Indap A."/>
            <person name="Kosiol C."/>
            <person name="Lahn B.T."/>
            <person name="Lawson H.A."/>
            <person name="Marklein A."/>
            <person name="Nielsen R."/>
            <person name="Vallender E.J."/>
            <person name="Clark A.G."/>
            <person name="Ferguson B."/>
            <person name="Hernandez R.D."/>
            <person name="Hirani K."/>
            <person name="Kehrer-Sawatzki H."/>
            <person name="Kolb J."/>
            <person name="Patil S."/>
            <person name="Pu L.-L."/>
            <person name="Ren Y."/>
            <person name="Smith D.G."/>
            <person name="Wheeler D.A."/>
            <person name="Schenck I."/>
            <person name="Ball E.V."/>
            <person name="Chen R."/>
            <person name="Cooper D.N."/>
            <person name="Giardine B."/>
            <person name="Hsu F."/>
            <person name="Kent W.J."/>
            <person name="Lesk A."/>
            <person name="Nelson D.L."/>
            <person name="O'brien W.E."/>
            <person name="Pruefer K."/>
            <person name="Stenson P.D."/>
            <person name="Wallace J.C."/>
            <person name="Ke H."/>
            <person name="Liu X.-M."/>
            <person name="Wang P."/>
            <person name="Xiang A.P."/>
            <person name="Yang F."/>
            <person name="Barber G.P."/>
            <person name="Haussler D."/>
            <person name="Karolchik D."/>
            <person name="Kern A.D."/>
            <person name="Kuhn R.M."/>
            <person name="Smith K.E."/>
            <person name="Zwieg A.S."/>
        </authorList>
    </citation>
    <scope>NUCLEOTIDE SEQUENCE [LARGE SCALE GENOMIC DNA]</scope>
    <source>
        <strain evidence="5">17573</strain>
    </source>
</reference>
<keyword evidence="2" id="KW-0812">Transmembrane</keyword>
<dbReference type="Pfam" id="PF07693">
    <property type="entry name" value="KAP_NTPase"/>
    <property type="match status" value="1"/>
</dbReference>
<organism evidence="4 5">
    <name type="scientific">Macaca mulatta</name>
    <name type="common">Rhesus macaque</name>
    <dbReference type="NCBI Taxonomy" id="9544"/>
    <lineage>
        <taxon>Eukaryota</taxon>
        <taxon>Metazoa</taxon>
        <taxon>Chordata</taxon>
        <taxon>Craniata</taxon>
        <taxon>Vertebrata</taxon>
        <taxon>Euteleostomi</taxon>
        <taxon>Mammalia</taxon>
        <taxon>Eutheria</taxon>
        <taxon>Euarchontoglires</taxon>
        <taxon>Primates</taxon>
        <taxon>Haplorrhini</taxon>
        <taxon>Catarrhini</taxon>
        <taxon>Cercopithecidae</taxon>
        <taxon>Cercopithecinae</taxon>
        <taxon>Macaca</taxon>
    </lineage>
</organism>
<dbReference type="PANTHER" id="PTHR22674:SF4">
    <property type="entry name" value="NTPASE KAP FAMILY P-LOOP DOMAIN-CONTAINING PROTEIN 1"/>
    <property type="match status" value="1"/>
</dbReference>
<evidence type="ECO:0000256" key="1">
    <source>
        <dbReference type="SAM" id="MobiDB-lite"/>
    </source>
</evidence>
<sequence length="687" mass="76740">MHKHYKVHFAKDAQSPNGHYFWDPELGHQKDILTEDDVYCSCLAKTLCHVPVPVTVGFYAPFGCRLHMMLDKITALMQQEAAQREREELQHVQWRPRAVSGWGVPQLLWYLVFLQPIITEVHLRRRNVQFLFIRFSAWQYEGTDKLWAGLVTTLCEGIRHHYGALPFSVYSVLGNKPATRQDCCQSEWHCRRRVCLGLLGLLAALGLGVGLLYLSLGGHALGHGSPNGSLLKAFGGAATTLSGSGLLMAVYSVGKHLFVSQRKKIERLVSREKFGSQLGFMCEVKKEVELLTDFLCFLEVYQRRRLRVVLEVTGLDTCYPDRVVGLLNAINTLLSDSHAPFIFILVVDPSILAACLESAGNMKGTADNGYLFLNRTVTLPFSVPIMGRRTKLQFLHDAVQSRDDLLYREITRKPWLPGDARGESAQLLAVQTQTQAGAERGQSRIDAEAARRIQEALFCLHDERDCLYEYVPDNVVSMRRIVNTVPITVRLLQQQQQGDFGGPTPRQAVAWVVLANQWPCRLSWALQCLEDRQQTGGAPEGRARLWDVFRDNSRELHTMTKALQNVLDLDGDPELFERFLGADFPFTVAEAQSLLRCTVNLDHSIRRRMGLIRAVSALKPPSPPKSPARDAPHAAHRTNSTSRAPPSGRAAGQASEGHHAGDLTHRGKLWPVACALFRPGQSSPGGP</sequence>
<evidence type="ECO:0000313" key="6">
    <source>
        <dbReference type="VGNC" id="VGNC:75250"/>
    </source>
</evidence>
<dbReference type="VGNC" id="VGNC:75250">
    <property type="gene designation" value="NKPD1"/>
</dbReference>
<dbReference type="PANTHER" id="PTHR22674">
    <property type="entry name" value="NTPASE, KAP FAMILY P-LOOP DOMAIN-CONTAINING 1"/>
    <property type="match status" value="1"/>
</dbReference>
<dbReference type="Bgee" id="ENSMMUG00000022931">
    <property type="expression patterns" value="Expressed in olfactory segment of nasal mucosa and 20 other cell types or tissues"/>
</dbReference>
<dbReference type="eggNOG" id="KOG0502">
    <property type="taxonomic scope" value="Eukaryota"/>
</dbReference>
<dbReference type="Proteomes" id="UP000006718">
    <property type="component" value="Chromosome 19"/>
</dbReference>
<feature type="domain" description="KAP NTPase" evidence="3">
    <location>
        <begin position="38"/>
        <end position="491"/>
    </location>
</feature>
<evidence type="ECO:0000313" key="4">
    <source>
        <dbReference type="Ensembl" id="ENSMMUP00000030201.4"/>
    </source>
</evidence>
<dbReference type="Ensembl" id="ENSMMUT00000032278.4">
    <property type="protein sequence ID" value="ENSMMUP00000030201.4"/>
    <property type="gene ID" value="ENSMMUG00000022931.4"/>
</dbReference>
<reference evidence="4" key="4">
    <citation type="submission" date="2025-09" db="UniProtKB">
        <authorList>
            <consortium name="Ensembl"/>
        </authorList>
    </citation>
    <scope>IDENTIFICATION</scope>
    <source>
        <strain evidence="4">17573</strain>
    </source>
</reference>
<feature type="region of interest" description="Disordered" evidence="1">
    <location>
        <begin position="617"/>
        <end position="664"/>
    </location>
</feature>
<dbReference type="InterPro" id="IPR011646">
    <property type="entry name" value="KAP_P-loop"/>
</dbReference>
<evidence type="ECO:0000313" key="5">
    <source>
        <dbReference type="Proteomes" id="UP000006718"/>
    </source>
</evidence>
<evidence type="ECO:0000256" key="2">
    <source>
        <dbReference type="SAM" id="Phobius"/>
    </source>
</evidence>
<keyword evidence="5" id="KW-1185">Reference proteome</keyword>
<dbReference type="CTD" id="284353"/>
<dbReference type="AlphaFoldDB" id="F6U770"/>
<dbReference type="VEuPathDB" id="HostDB:ENSMMUG00000022931"/>
<feature type="transmembrane region" description="Helical" evidence="2">
    <location>
        <begin position="234"/>
        <end position="254"/>
    </location>
</feature>
<proteinExistence type="predicted"/>
<keyword evidence="2" id="KW-0472">Membrane</keyword>
<gene>
    <name evidence="6" type="primary">NKPD1</name>
    <name evidence="4" type="synonym">TRAPPC6A</name>
</gene>
<dbReference type="ExpressionAtlas" id="F6U770">
    <property type="expression patterns" value="baseline"/>
</dbReference>
<feature type="transmembrane region" description="Helical" evidence="2">
    <location>
        <begin position="194"/>
        <end position="214"/>
    </location>
</feature>
<keyword evidence="2" id="KW-1133">Transmembrane helix</keyword>
<dbReference type="RefSeq" id="XP_028695831.1">
    <property type="nucleotide sequence ID" value="XM_028839998.1"/>
</dbReference>
<name>F6U770_MACMU</name>
<dbReference type="GeneID" id="713827"/>
<dbReference type="GeneTree" id="ENSGT00650000093443"/>
<dbReference type="HOGENOM" id="CLU_025247_1_0_1"/>
<dbReference type="InterPro" id="IPR052754">
    <property type="entry name" value="NTPase_KAP_P-loop"/>
</dbReference>